<dbReference type="GO" id="GO:0017001">
    <property type="term" value="P:antibiotic catabolic process"/>
    <property type="evidence" value="ECO:0007669"/>
    <property type="project" value="UniProtKB-ARBA"/>
</dbReference>
<dbReference type="PANTHER" id="PTHR42951">
    <property type="entry name" value="METALLO-BETA-LACTAMASE DOMAIN-CONTAINING"/>
    <property type="match status" value="1"/>
</dbReference>
<dbReference type="SMART" id="SM00849">
    <property type="entry name" value="Lactamase_B"/>
    <property type="match status" value="1"/>
</dbReference>
<gene>
    <name evidence="4" type="ORF">ETSY2_05210</name>
</gene>
<feature type="transmembrane region" description="Helical" evidence="2">
    <location>
        <begin position="6"/>
        <end position="25"/>
    </location>
</feature>
<evidence type="ECO:0000313" key="5">
    <source>
        <dbReference type="Proteomes" id="UP000019140"/>
    </source>
</evidence>
<dbReference type="AlphaFoldDB" id="W4ME28"/>
<dbReference type="HOGENOM" id="CLU_056342_3_0_7"/>
<evidence type="ECO:0000259" key="3">
    <source>
        <dbReference type="SMART" id="SM00849"/>
    </source>
</evidence>
<keyword evidence="2" id="KW-1133">Transmembrane helix</keyword>
<protein>
    <recommendedName>
        <fullName evidence="3">Metallo-beta-lactamase domain-containing protein</fullName>
    </recommendedName>
</protein>
<evidence type="ECO:0000256" key="1">
    <source>
        <dbReference type="ARBA" id="ARBA00005250"/>
    </source>
</evidence>
<dbReference type="EMBL" id="AZHX01000213">
    <property type="protein sequence ID" value="ETX08473.1"/>
    <property type="molecule type" value="Genomic_DNA"/>
</dbReference>
<name>W4ME28_9BACT</name>
<dbReference type="PANTHER" id="PTHR42951:SF4">
    <property type="entry name" value="ACYL-COENZYME A THIOESTERASE MBLAC2"/>
    <property type="match status" value="1"/>
</dbReference>
<proteinExistence type="inferred from homology"/>
<reference evidence="4 5" key="1">
    <citation type="journal article" date="2014" name="Nature">
        <title>An environmental bacterial taxon with a large and distinct metabolic repertoire.</title>
        <authorList>
            <person name="Wilson M.C."/>
            <person name="Mori T."/>
            <person name="Ruckert C."/>
            <person name="Uria A.R."/>
            <person name="Helf M.J."/>
            <person name="Takada K."/>
            <person name="Gernert C."/>
            <person name="Steffens U.A."/>
            <person name="Heycke N."/>
            <person name="Schmitt S."/>
            <person name="Rinke C."/>
            <person name="Helfrich E.J."/>
            <person name="Brachmann A.O."/>
            <person name="Gurgui C."/>
            <person name="Wakimoto T."/>
            <person name="Kracht M."/>
            <person name="Crusemann M."/>
            <person name="Hentschel U."/>
            <person name="Abe I."/>
            <person name="Matsunaga S."/>
            <person name="Kalinowski J."/>
            <person name="Takeyama H."/>
            <person name="Piel J."/>
        </authorList>
    </citation>
    <scope>NUCLEOTIDE SEQUENCE [LARGE SCALE GENOMIC DNA]</scope>
    <source>
        <strain evidence="5">TSY2</strain>
    </source>
</reference>
<feature type="domain" description="Metallo-beta-lactamase" evidence="3">
    <location>
        <begin position="46"/>
        <end position="222"/>
    </location>
</feature>
<dbReference type="Proteomes" id="UP000019140">
    <property type="component" value="Unassembled WGS sequence"/>
</dbReference>
<comment type="similarity">
    <text evidence="1">Belongs to the metallo-beta-lactamase superfamily. Class-B beta-lactamase family.</text>
</comment>
<keyword evidence="5" id="KW-1185">Reference proteome</keyword>
<evidence type="ECO:0000313" key="4">
    <source>
        <dbReference type="EMBL" id="ETX08473.1"/>
    </source>
</evidence>
<dbReference type="InterPro" id="IPR036866">
    <property type="entry name" value="RibonucZ/Hydroxyglut_hydro"/>
</dbReference>
<organism evidence="4 5">
    <name type="scientific">Candidatus Entotheonella gemina</name>
    <dbReference type="NCBI Taxonomy" id="1429439"/>
    <lineage>
        <taxon>Bacteria</taxon>
        <taxon>Pseudomonadati</taxon>
        <taxon>Nitrospinota/Tectimicrobiota group</taxon>
        <taxon>Candidatus Tectimicrobiota</taxon>
        <taxon>Candidatus Entotheonellia</taxon>
        <taxon>Candidatus Entotheonellales</taxon>
        <taxon>Candidatus Entotheonellaceae</taxon>
        <taxon>Candidatus Entotheonella</taxon>
    </lineage>
</organism>
<keyword evidence="2" id="KW-0472">Membrane</keyword>
<dbReference type="InterPro" id="IPR050855">
    <property type="entry name" value="NDM-1-like"/>
</dbReference>
<dbReference type="Pfam" id="PF00753">
    <property type="entry name" value="Lactamase_B"/>
    <property type="match status" value="1"/>
</dbReference>
<evidence type="ECO:0000256" key="2">
    <source>
        <dbReference type="SAM" id="Phobius"/>
    </source>
</evidence>
<dbReference type="CDD" id="cd16282">
    <property type="entry name" value="metallo-hydrolase-like_MBL-fold"/>
    <property type="match status" value="1"/>
</dbReference>
<accession>W4ME28</accession>
<dbReference type="PATRIC" id="fig|1429439.4.peg.880"/>
<dbReference type="Gene3D" id="3.60.15.10">
    <property type="entry name" value="Ribonuclease Z/Hydroxyacylglutathione hydrolase-like"/>
    <property type="match status" value="1"/>
</dbReference>
<dbReference type="SUPFAM" id="SSF56281">
    <property type="entry name" value="Metallo-hydrolase/oxidoreductase"/>
    <property type="match status" value="1"/>
</dbReference>
<sequence length="302" mass="33247">MKRMPIIIIAILVLAALGGGGWLYVKLRALKAQQLTDDVYMVTGLGGNVGVLRTNEGAVVVDTMTFRMQGQRLQSRAEMLSGGSVRAVINTHYHADHAHGNPGFTPGTTIVATERTRHHLATKSPVYRKEAAQHFLPNQTVEREHVMTIGGKTIKAFYLGRGHTDGDLVVLFVEDRVLHLGDLLFHGFYPNIDLEAGGSVKAWATTLDRVLELEFDHVIPGHGPVTDREGIRAFQRFIRELWHVGEAAAEAGQSLDETLATAALQHDSDFGVIAIPLVMRFDRDFVIRRVWEEATGAMKPGS</sequence>
<comment type="caution">
    <text evidence="4">The sequence shown here is derived from an EMBL/GenBank/DDBJ whole genome shotgun (WGS) entry which is preliminary data.</text>
</comment>
<keyword evidence="2" id="KW-0812">Transmembrane</keyword>
<dbReference type="InterPro" id="IPR001279">
    <property type="entry name" value="Metallo-B-lactamas"/>
</dbReference>